<keyword evidence="1" id="KW-0472">Membrane</keyword>
<evidence type="ECO:0000313" key="2">
    <source>
        <dbReference type="EMBL" id="AHF21675.1"/>
    </source>
</evidence>
<feature type="transmembrane region" description="Helical" evidence="1">
    <location>
        <begin position="44"/>
        <end position="65"/>
    </location>
</feature>
<protein>
    <submittedName>
        <fullName evidence="2">NADH dehydrogenase subunit 6</fullName>
    </submittedName>
</protein>
<gene>
    <name evidence="2" type="primary">NAD6</name>
</gene>
<sequence>MKLILISSMSFISSLHPISMIMIMMLTTMYMSIIMYMIMKSSWLPLIIMLLMLGGLLVLFLYITSLTPNKKFIFKKLPLFMTIFLLPFLKMENKLISNKFNLDMTNLFNMETMTMMIFTLIYLLISLIAIMLIIKSSMTPLKSN</sequence>
<proteinExistence type="predicted"/>
<dbReference type="EMBL" id="KC769592">
    <property type="protein sequence ID" value="AHF21675.1"/>
    <property type="molecule type" value="Genomic_DNA"/>
</dbReference>
<evidence type="ECO:0000256" key="1">
    <source>
        <dbReference type="SAM" id="Phobius"/>
    </source>
</evidence>
<feature type="transmembrane region" description="Helical" evidence="1">
    <location>
        <begin position="77"/>
        <end position="93"/>
    </location>
</feature>
<organism evidence="2">
    <name type="scientific">Ornithodoros rostratus</name>
    <name type="common">Soft tick</name>
    <dbReference type="NCBI Taxonomy" id="360320"/>
    <lineage>
        <taxon>Eukaryota</taxon>
        <taxon>Metazoa</taxon>
        <taxon>Ecdysozoa</taxon>
        <taxon>Arthropoda</taxon>
        <taxon>Chelicerata</taxon>
        <taxon>Arachnida</taxon>
        <taxon>Acari</taxon>
        <taxon>Parasitiformes</taxon>
        <taxon>Ixodida</taxon>
        <taxon>Ixodoidea</taxon>
        <taxon>Argasidae</taxon>
        <taxon>Ornithodorinae</taxon>
        <taxon>Ornithodoros</taxon>
    </lineage>
</organism>
<feature type="transmembrane region" description="Helical" evidence="1">
    <location>
        <begin position="20"/>
        <end position="38"/>
    </location>
</feature>
<keyword evidence="1" id="KW-0812">Transmembrane</keyword>
<dbReference type="AlphaFoldDB" id="W0FDM7"/>
<keyword evidence="2" id="KW-0496">Mitochondrion</keyword>
<keyword evidence="1" id="KW-1133">Transmembrane helix</keyword>
<name>W0FDM7_ORNRO</name>
<reference evidence="2" key="1">
    <citation type="journal article" date="2014" name="Ticks Tick Borne Dis.">
        <title>Molecular phylogeny of soft ticks (Ixodida: Argasidae) inferred from mitochondrial genome and nuclear rRNA sequences.</title>
        <authorList>
            <person name="Burger T.D."/>
            <person name="Shao R."/>
            <person name="Labruna M.B."/>
            <person name="Barker S.C."/>
        </authorList>
    </citation>
    <scope>NUCLEOTIDE SEQUENCE</scope>
</reference>
<geneLocation type="mitochondrion" evidence="2"/>
<feature type="transmembrane region" description="Helical" evidence="1">
    <location>
        <begin position="113"/>
        <end position="134"/>
    </location>
</feature>
<accession>W0FDM7</accession>